<reference evidence="2 3" key="1">
    <citation type="journal article" date="2011" name="Science">
        <title>The ecoresponsive genome of Daphnia pulex.</title>
        <authorList>
            <person name="Colbourne J.K."/>
            <person name="Pfrender M.E."/>
            <person name="Gilbert D."/>
            <person name="Thomas W.K."/>
            <person name="Tucker A."/>
            <person name="Oakley T.H."/>
            <person name="Tokishita S."/>
            <person name="Aerts A."/>
            <person name="Arnold G.J."/>
            <person name="Basu M.K."/>
            <person name="Bauer D.J."/>
            <person name="Caceres C.E."/>
            <person name="Carmel L."/>
            <person name="Casola C."/>
            <person name="Choi J.H."/>
            <person name="Detter J.C."/>
            <person name="Dong Q."/>
            <person name="Dusheyko S."/>
            <person name="Eads B.D."/>
            <person name="Frohlich T."/>
            <person name="Geiler-Samerotte K.A."/>
            <person name="Gerlach D."/>
            <person name="Hatcher P."/>
            <person name="Jogdeo S."/>
            <person name="Krijgsveld J."/>
            <person name="Kriventseva E.V."/>
            <person name="Kultz D."/>
            <person name="Laforsch C."/>
            <person name="Lindquist E."/>
            <person name="Lopez J."/>
            <person name="Manak J.R."/>
            <person name="Muller J."/>
            <person name="Pangilinan J."/>
            <person name="Patwardhan R.P."/>
            <person name="Pitluck S."/>
            <person name="Pritham E.J."/>
            <person name="Rechtsteiner A."/>
            <person name="Rho M."/>
            <person name="Rogozin I.B."/>
            <person name="Sakarya O."/>
            <person name="Salamov A."/>
            <person name="Schaack S."/>
            <person name="Shapiro H."/>
            <person name="Shiga Y."/>
            <person name="Skalitzky C."/>
            <person name="Smith Z."/>
            <person name="Souvorov A."/>
            <person name="Sung W."/>
            <person name="Tang Z."/>
            <person name="Tsuchiya D."/>
            <person name="Tu H."/>
            <person name="Vos H."/>
            <person name="Wang M."/>
            <person name="Wolf Y.I."/>
            <person name="Yamagata H."/>
            <person name="Yamada T."/>
            <person name="Ye Y."/>
            <person name="Shaw J.R."/>
            <person name="Andrews J."/>
            <person name="Crease T.J."/>
            <person name="Tang H."/>
            <person name="Lucas S.M."/>
            <person name="Robertson H.M."/>
            <person name="Bork P."/>
            <person name="Koonin E.V."/>
            <person name="Zdobnov E.M."/>
            <person name="Grigoriev I.V."/>
            <person name="Lynch M."/>
            <person name="Boore J.L."/>
        </authorList>
    </citation>
    <scope>NUCLEOTIDE SEQUENCE [LARGE SCALE GENOMIC DNA]</scope>
</reference>
<evidence type="ECO:0000313" key="3">
    <source>
        <dbReference type="Proteomes" id="UP000000305"/>
    </source>
</evidence>
<dbReference type="CDD" id="cd00118">
    <property type="entry name" value="LysM"/>
    <property type="match status" value="1"/>
</dbReference>
<dbReference type="InterPro" id="IPR036779">
    <property type="entry name" value="LysM_dom_sf"/>
</dbReference>
<name>E9H989_DAPPU</name>
<gene>
    <name evidence="2" type="ORF">DAPPUDRAFT_255466</name>
</gene>
<dbReference type="SUPFAM" id="SSF54106">
    <property type="entry name" value="LysM domain"/>
    <property type="match status" value="1"/>
</dbReference>
<organism evidence="2 3">
    <name type="scientific">Daphnia pulex</name>
    <name type="common">Water flea</name>
    <dbReference type="NCBI Taxonomy" id="6669"/>
    <lineage>
        <taxon>Eukaryota</taxon>
        <taxon>Metazoa</taxon>
        <taxon>Ecdysozoa</taxon>
        <taxon>Arthropoda</taxon>
        <taxon>Crustacea</taxon>
        <taxon>Branchiopoda</taxon>
        <taxon>Diplostraca</taxon>
        <taxon>Cladocera</taxon>
        <taxon>Anomopoda</taxon>
        <taxon>Daphniidae</taxon>
        <taxon>Daphnia</taxon>
    </lineage>
</organism>
<evidence type="ECO:0000259" key="1">
    <source>
        <dbReference type="Pfam" id="PF01476"/>
    </source>
</evidence>
<dbReference type="InParanoid" id="E9H989"/>
<dbReference type="Gene3D" id="3.10.350.10">
    <property type="entry name" value="LysM domain"/>
    <property type="match status" value="1"/>
</dbReference>
<dbReference type="HOGENOM" id="CLU_2212585_0_0_1"/>
<accession>E9H989</accession>
<dbReference type="AlphaFoldDB" id="E9H989"/>
<dbReference type="KEGG" id="dpx:DAPPUDRAFT_255466"/>
<feature type="domain" description="LysM" evidence="1">
    <location>
        <begin position="60"/>
        <end position="83"/>
    </location>
</feature>
<dbReference type="EMBL" id="GL732608">
    <property type="protein sequence ID" value="EFX71697.1"/>
    <property type="molecule type" value="Genomic_DNA"/>
</dbReference>
<sequence length="107" mass="11951">MGRSLASKAVAAKPIAAMVPQKMSSVSLFLVVVSLFVLINFTDFAYSHKDCDHGFRMNRDDTCWSLAQKCGVSLRTLYHHNGLLQWGNNCGNQPGQYVCCTHWNGRK</sequence>
<dbReference type="Pfam" id="PF01476">
    <property type="entry name" value="LysM"/>
    <property type="match status" value="1"/>
</dbReference>
<evidence type="ECO:0000313" key="2">
    <source>
        <dbReference type="EMBL" id="EFX71697.1"/>
    </source>
</evidence>
<dbReference type="OrthoDB" id="73875at2759"/>
<proteinExistence type="predicted"/>
<keyword evidence="3" id="KW-1185">Reference proteome</keyword>
<dbReference type="Proteomes" id="UP000000305">
    <property type="component" value="Unassembled WGS sequence"/>
</dbReference>
<dbReference type="InterPro" id="IPR018392">
    <property type="entry name" value="LysM"/>
</dbReference>
<protein>
    <recommendedName>
        <fullName evidence="1">LysM domain-containing protein</fullName>
    </recommendedName>
</protein>